<evidence type="ECO:0000313" key="3">
    <source>
        <dbReference type="EMBL" id="QNI34055.1"/>
    </source>
</evidence>
<dbReference type="AlphaFoldDB" id="A0A7G8BND5"/>
<sequence length="206" mass="21489">MKTASTTAVLIMFVISLSGCAKKAKTTPPAQAQAPVLPTSRMVYVPEFPGLPPPPLRDVALVVPPPENPEPVHPRKTNHRKTTVAKAAAPADVTAPTADKGTPAQASTSQTQVASAGASDASPIGQLSTSGEDSNTPGRQNIEHLISETENGLNGIKRALSNDEQTTSAQIKTFLAKARQSLAENDLDGAQTLATKAKVLLDELKK</sequence>
<dbReference type="KEGG" id="adin:H7849_09195"/>
<feature type="region of interest" description="Disordered" evidence="1">
    <location>
        <begin position="62"/>
        <end position="139"/>
    </location>
</feature>
<evidence type="ECO:0000313" key="4">
    <source>
        <dbReference type="Proteomes" id="UP000515312"/>
    </source>
</evidence>
<keyword evidence="4" id="KW-1185">Reference proteome</keyword>
<dbReference type="Proteomes" id="UP000515312">
    <property type="component" value="Chromosome"/>
</dbReference>
<evidence type="ECO:0008006" key="5">
    <source>
        <dbReference type="Google" id="ProtNLM"/>
    </source>
</evidence>
<feature type="chain" id="PRO_5028804712" description="Lipoprotein" evidence="2">
    <location>
        <begin position="24"/>
        <end position="206"/>
    </location>
</feature>
<organism evidence="3 4">
    <name type="scientific">Alloacidobacterium dinghuense</name>
    <dbReference type="NCBI Taxonomy" id="2763107"/>
    <lineage>
        <taxon>Bacteria</taxon>
        <taxon>Pseudomonadati</taxon>
        <taxon>Acidobacteriota</taxon>
        <taxon>Terriglobia</taxon>
        <taxon>Terriglobales</taxon>
        <taxon>Acidobacteriaceae</taxon>
        <taxon>Alloacidobacterium</taxon>
    </lineage>
</organism>
<accession>A0A7G8BND5</accession>
<feature type="compositionally biased region" description="Polar residues" evidence="1">
    <location>
        <begin position="125"/>
        <end position="139"/>
    </location>
</feature>
<feature type="signal peptide" evidence="2">
    <location>
        <begin position="1"/>
        <end position="23"/>
    </location>
</feature>
<feature type="compositionally biased region" description="Low complexity" evidence="1">
    <location>
        <begin position="84"/>
        <end position="99"/>
    </location>
</feature>
<name>A0A7G8BND5_9BACT</name>
<feature type="compositionally biased region" description="Basic residues" evidence="1">
    <location>
        <begin position="74"/>
        <end position="83"/>
    </location>
</feature>
<feature type="compositionally biased region" description="Polar residues" evidence="1">
    <location>
        <begin position="104"/>
        <end position="114"/>
    </location>
</feature>
<dbReference type="PROSITE" id="PS51257">
    <property type="entry name" value="PROKAR_LIPOPROTEIN"/>
    <property type="match status" value="1"/>
</dbReference>
<protein>
    <recommendedName>
        <fullName evidence="5">Lipoprotein</fullName>
    </recommendedName>
</protein>
<proteinExistence type="predicted"/>
<dbReference type="EMBL" id="CP060394">
    <property type="protein sequence ID" value="QNI34055.1"/>
    <property type="molecule type" value="Genomic_DNA"/>
</dbReference>
<dbReference type="RefSeq" id="WP_186745898.1">
    <property type="nucleotide sequence ID" value="NZ_CP060394.1"/>
</dbReference>
<evidence type="ECO:0000256" key="2">
    <source>
        <dbReference type="SAM" id="SignalP"/>
    </source>
</evidence>
<keyword evidence="2" id="KW-0732">Signal</keyword>
<evidence type="ECO:0000256" key="1">
    <source>
        <dbReference type="SAM" id="MobiDB-lite"/>
    </source>
</evidence>
<gene>
    <name evidence="3" type="ORF">H7849_09195</name>
</gene>
<reference evidence="3 4" key="1">
    <citation type="submission" date="2020-08" db="EMBL/GenBank/DDBJ databases">
        <title>Edaphobacter telluris sp. nov. and Acidobacterium dinghuensis sp. nov., two acidobacteria isolated from forest soil.</title>
        <authorList>
            <person name="Fu J."/>
            <person name="Qiu L."/>
        </authorList>
    </citation>
    <scope>NUCLEOTIDE SEQUENCE [LARGE SCALE GENOMIC DNA]</scope>
    <source>
        <strain evidence="3">4Y35</strain>
    </source>
</reference>